<dbReference type="EMBL" id="BKCJ011362436">
    <property type="protein sequence ID" value="GFD25664.1"/>
    <property type="molecule type" value="Genomic_DNA"/>
</dbReference>
<evidence type="ECO:0000313" key="1">
    <source>
        <dbReference type="EMBL" id="GFD25664.1"/>
    </source>
</evidence>
<dbReference type="AlphaFoldDB" id="A0A699V0F0"/>
<proteinExistence type="predicted"/>
<gene>
    <name evidence="1" type="ORF">Tci_897633</name>
</gene>
<name>A0A699V0F0_TANCI</name>
<reference evidence="1" key="1">
    <citation type="journal article" date="2019" name="Sci. Rep.">
        <title>Draft genome of Tanacetum cinerariifolium, the natural source of mosquito coil.</title>
        <authorList>
            <person name="Yamashiro T."/>
            <person name="Shiraishi A."/>
            <person name="Satake H."/>
            <person name="Nakayama K."/>
        </authorList>
    </citation>
    <scope>NUCLEOTIDE SEQUENCE</scope>
</reference>
<accession>A0A699V0F0</accession>
<organism evidence="1">
    <name type="scientific">Tanacetum cinerariifolium</name>
    <name type="common">Dalmatian daisy</name>
    <name type="synonym">Chrysanthemum cinerariifolium</name>
    <dbReference type="NCBI Taxonomy" id="118510"/>
    <lineage>
        <taxon>Eukaryota</taxon>
        <taxon>Viridiplantae</taxon>
        <taxon>Streptophyta</taxon>
        <taxon>Embryophyta</taxon>
        <taxon>Tracheophyta</taxon>
        <taxon>Spermatophyta</taxon>
        <taxon>Magnoliopsida</taxon>
        <taxon>eudicotyledons</taxon>
        <taxon>Gunneridae</taxon>
        <taxon>Pentapetalae</taxon>
        <taxon>asterids</taxon>
        <taxon>campanulids</taxon>
        <taxon>Asterales</taxon>
        <taxon>Asteraceae</taxon>
        <taxon>Asteroideae</taxon>
        <taxon>Anthemideae</taxon>
        <taxon>Anthemidinae</taxon>
        <taxon>Tanacetum</taxon>
    </lineage>
</organism>
<feature type="non-terminal residue" evidence="1">
    <location>
        <position position="1"/>
    </location>
</feature>
<sequence length="56" mass="6354">AHATLAILNNLIGGLDVEVYKQSRSMDWEAIKIEGYMIRDGWRAPKRLEASSTSYK</sequence>
<protein>
    <submittedName>
        <fullName evidence="1">Uncharacterized protein</fullName>
    </submittedName>
</protein>
<comment type="caution">
    <text evidence="1">The sequence shown here is derived from an EMBL/GenBank/DDBJ whole genome shotgun (WGS) entry which is preliminary data.</text>
</comment>